<feature type="region of interest" description="Disordered" evidence="1">
    <location>
        <begin position="1"/>
        <end position="23"/>
    </location>
</feature>
<comment type="caution">
    <text evidence="2">The sequence shown here is derived from an EMBL/GenBank/DDBJ whole genome shotgun (WGS) entry which is preliminary data.</text>
</comment>
<keyword evidence="3" id="KW-1185">Reference proteome</keyword>
<organism evidence="2 3">
    <name type="scientific">Clohesyomyces aquaticus</name>
    <dbReference type="NCBI Taxonomy" id="1231657"/>
    <lineage>
        <taxon>Eukaryota</taxon>
        <taxon>Fungi</taxon>
        <taxon>Dikarya</taxon>
        <taxon>Ascomycota</taxon>
        <taxon>Pezizomycotina</taxon>
        <taxon>Dothideomycetes</taxon>
        <taxon>Pleosporomycetidae</taxon>
        <taxon>Pleosporales</taxon>
        <taxon>Lindgomycetaceae</taxon>
        <taxon>Clohesyomyces</taxon>
    </lineage>
</organism>
<accession>A0A1Y1ZEU7</accession>
<gene>
    <name evidence="2" type="ORF">BCR34DRAFT_388975</name>
</gene>
<dbReference type="EMBL" id="MCFA01000095">
    <property type="protein sequence ID" value="ORY08802.1"/>
    <property type="molecule type" value="Genomic_DNA"/>
</dbReference>
<evidence type="ECO:0000313" key="3">
    <source>
        <dbReference type="Proteomes" id="UP000193144"/>
    </source>
</evidence>
<feature type="compositionally biased region" description="Basic and acidic residues" evidence="1">
    <location>
        <begin position="1"/>
        <end position="16"/>
    </location>
</feature>
<sequence>MEKTGEIYFPSKDRPRSARARQGGCAAHPIQPVAVARNQKPLFTLTFASGEASRSCACEPHSSSSSRSRRTVAVPLFRVATFFAESLAVDSSACLGPAPSRHFRDWVDEWSEGREERARLSEIVRQPAQRPAVGGKLSWAVARVELRATRNQPQRLYLSQMLWKM</sequence>
<dbReference type="AlphaFoldDB" id="A0A1Y1ZEU7"/>
<reference evidence="2 3" key="1">
    <citation type="submission" date="2016-07" db="EMBL/GenBank/DDBJ databases">
        <title>Pervasive Adenine N6-methylation of Active Genes in Fungi.</title>
        <authorList>
            <consortium name="DOE Joint Genome Institute"/>
            <person name="Mondo S.J."/>
            <person name="Dannebaum R.O."/>
            <person name="Kuo R.C."/>
            <person name="Labutti K."/>
            <person name="Haridas S."/>
            <person name="Kuo A."/>
            <person name="Salamov A."/>
            <person name="Ahrendt S.R."/>
            <person name="Lipzen A."/>
            <person name="Sullivan W."/>
            <person name="Andreopoulos W.B."/>
            <person name="Clum A."/>
            <person name="Lindquist E."/>
            <person name="Daum C."/>
            <person name="Ramamoorthy G.K."/>
            <person name="Gryganskyi A."/>
            <person name="Culley D."/>
            <person name="Magnuson J.K."/>
            <person name="James T.Y."/>
            <person name="O'Malley M.A."/>
            <person name="Stajich J.E."/>
            <person name="Spatafora J.W."/>
            <person name="Visel A."/>
            <person name="Grigoriev I.V."/>
        </authorList>
    </citation>
    <scope>NUCLEOTIDE SEQUENCE [LARGE SCALE GENOMIC DNA]</scope>
    <source>
        <strain evidence="2 3">CBS 115471</strain>
    </source>
</reference>
<evidence type="ECO:0000313" key="2">
    <source>
        <dbReference type="EMBL" id="ORY08802.1"/>
    </source>
</evidence>
<dbReference type="Proteomes" id="UP000193144">
    <property type="component" value="Unassembled WGS sequence"/>
</dbReference>
<evidence type="ECO:0000256" key="1">
    <source>
        <dbReference type="SAM" id="MobiDB-lite"/>
    </source>
</evidence>
<proteinExistence type="predicted"/>
<protein>
    <submittedName>
        <fullName evidence="2">Uncharacterized protein</fullName>
    </submittedName>
</protein>
<name>A0A1Y1ZEU7_9PLEO</name>